<protein>
    <submittedName>
        <fullName evidence="1">Uncharacterized protein</fullName>
    </submittedName>
</protein>
<sequence>MINDVLRDMLNHFIFVYLDDILIFSRSLPEHTQHVRQVLQRLLENQLFVKAEKCEFHVSKVSFLGFIIAPGQLHPDPSKIKAVENCPTPSTRKKQFLGFANFYHRFIHNYMDPHLLNSVVTLAFVGPSFLLQQRFWWPRMAQDTQEYINACSVCARGKSSHRAPAGFLKPLPIPHHPWSHIAVDFRLWSPTIPRRRTHGCSLRSRPTSAGTPLEPLWFVLPLAAGSKGVWLSSRDLPLQVPSHKLAPRYIRPYVVEKIINPSSVRLKLPPSLRIHPNLPRLPPQAFHFLVSFARPPTPLLPQLIDGHPAYLAKEVLDVRRRGRGYQYLVDWEGYGPEERSWISRKLILGDVLLIDFFSKHPDKPGRPPGGVC</sequence>
<comment type="caution">
    <text evidence="1">The sequence shown here is derived from an EMBL/GenBank/DDBJ whole genome shotgun (WGS) entry which is preliminary data.</text>
</comment>
<dbReference type="EMBL" id="CM041537">
    <property type="protein sequence ID" value="KAI3370277.1"/>
    <property type="molecule type" value="Genomic_DNA"/>
</dbReference>
<keyword evidence="2" id="KW-1185">Reference proteome</keyword>
<evidence type="ECO:0000313" key="1">
    <source>
        <dbReference type="EMBL" id="KAI3370277.1"/>
    </source>
</evidence>
<evidence type="ECO:0000313" key="2">
    <source>
        <dbReference type="Proteomes" id="UP000831701"/>
    </source>
</evidence>
<reference evidence="1" key="1">
    <citation type="submission" date="2022-04" db="EMBL/GenBank/DDBJ databases">
        <title>Jade perch genome.</title>
        <authorList>
            <person name="Chao B."/>
        </authorList>
    </citation>
    <scope>NUCLEOTIDE SEQUENCE</scope>
    <source>
        <strain evidence="1">CB-2022</strain>
    </source>
</reference>
<name>A0ACB8WR19_9TELE</name>
<accession>A0ACB8WR19</accession>
<organism evidence="1 2">
    <name type="scientific">Scortum barcoo</name>
    <name type="common">barcoo grunter</name>
    <dbReference type="NCBI Taxonomy" id="214431"/>
    <lineage>
        <taxon>Eukaryota</taxon>
        <taxon>Metazoa</taxon>
        <taxon>Chordata</taxon>
        <taxon>Craniata</taxon>
        <taxon>Vertebrata</taxon>
        <taxon>Euteleostomi</taxon>
        <taxon>Actinopterygii</taxon>
        <taxon>Neopterygii</taxon>
        <taxon>Teleostei</taxon>
        <taxon>Neoteleostei</taxon>
        <taxon>Acanthomorphata</taxon>
        <taxon>Eupercaria</taxon>
        <taxon>Centrarchiformes</taxon>
        <taxon>Terapontoidei</taxon>
        <taxon>Terapontidae</taxon>
        <taxon>Scortum</taxon>
    </lineage>
</organism>
<dbReference type="Proteomes" id="UP000831701">
    <property type="component" value="Chromosome 7"/>
</dbReference>
<proteinExistence type="predicted"/>
<gene>
    <name evidence="1" type="ORF">L3Q82_025062</name>
</gene>